<keyword evidence="11" id="KW-1185">Reference proteome</keyword>
<evidence type="ECO:0000256" key="5">
    <source>
        <dbReference type="ARBA" id="ARBA00023159"/>
    </source>
</evidence>
<dbReference type="Pfam" id="PF09748">
    <property type="entry name" value="Med10"/>
    <property type="match status" value="1"/>
</dbReference>
<dbReference type="GO" id="GO:0006357">
    <property type="term" value="P:regulation of transcription by RNA polymerase II"/>
    <property type="evidence" value="ECO:0007669"/>
    <property type="project" value="InterPro"/>
</dbReference>
<dbReference type="GO" id="GO:0003712">
    <property type="term" value="F:transcription coregulator activity"/>
    <property type="evidence" value="ECO:0007669"/>
    <property type="project" value="InterPro"/>
</dbReference>
<evidence type="ECO:0000256" key="2">
    <source>
        <dbReference type="ARBA" id="ARBA00005389"/>
    </source>
</evidence>
<accession>A0A1D1UP13</accession>
<comment type="similarity">
    <text evidence="2 9">Belongs to the Mediator complex subunit 10 family.</text>
</comment>
<evidence type="ECO:0000256" key="4">
    <source>
        <dbReference type="ARBA" id="ARBA00023015"/>
    </source>
</evidence>
<dbReference type="InterPro" id="IPR019145">
    <property type="entry name" value="Mediator_Med10"/>
</dbReference>
<evidence type="ECO:0000256" key="8">
    <source>
        <dbReference type="ARBA" id="ARBA00032004"/>
    </source>
</evidence>
<dbReference type="Proteomes" id="UP000186922">
    <property type="component" value="Unassembled WGS sequence"/>
</dbReference>
<dbReference type="EMBL" id="BDGG01000002">
    <property type="protein sequence ID" value="GAU91181.1"/>
    <property type="molecule type" value="Genomic_DNA"/>
</dbReference>
<keyword evidence="5 9" id="KW-0010">Activator</keyword>
<sequence>MEYTYGQSNAGLGNHQPGRDQLDHFKELLESVMESYRELGIIVSDVQPTSQPVINQRLNGQINGLRELDYAKGALGDIRVPFEVVQYVDQGLNPQSYTKDCMEKSIQKNEEVKGKIDAFKKFRAHLLVELARSFPNEMAKYRAMRGDTAGERREAGGPL</sequence>
<dbReference type="STRING" id="947166.A0A1D1UP13"/>
<comment type="function">
    <text evidence="9">Component of the Mediator complex, a coactivator involved in the regulated transcription of nearly all RNA polymerase II-dependent genes. Mediator functions as a bridge to convey information from gene-specific regulatory proteins to the basal RNA polymerase II transcription machinery. Mediator is recruited to promoters by direct interactions with regulatory proteins and serves as a scaffold for the assembly of a functional preinitiation complex with RNA polymerase II and the general transcription factors.</text>
</comment>
<dbReference type="AlphaFoldDB" id="A0A1D1UP13"/>
<keyword evidence="4 9" id="KW-0805">Transcription regulation</keyword>
<keyword evidence="6 9" id="KW-0804">Transcription</keyword>
<evidence type="ECO:0000256" key="6">
    <source>
        <dbReference type="ARBA" id="ARBA00023163"/>
    </source>
</evidence>
<evidence type="ECO:0000256" key="3">
    <source>
        <dbReference type="ARBA" id="ARBA00019617"/>
    </source>
</evidence>
<evidence type="ECO:0000256" key="9">
    <source>
        <dbReference type="RuleBase" id="RU364146"/>
    </source>
</evidence>
<keyword evidence="7 9" id="KW-0539">Nucleus</keyword>
<comment type="caution">
    <text evidence="10">The sequence shown here is derived from an EMBL/GenBank/DDBJ whole genome shotgun (WGS) entry which is preliminary data.</text>
</comment>
<gene>
    <name evidence="10" type="primary">RvY_03488-1</name>
    <name evidence="9" type="synonym">MED10</name>
    <name evidence="10" type="synonym">RvY_03488.1</name>
    <name evidence="10" type="ORF">RvY_03488</name>
</gene>
<comment type="subunit">
    <text evidence="9">Component of the Mediator complex.</text>
</comment>
<dbReference type="OrthoDB" id="337270at2759"/>
<evidence type="ECO:0000256" key="1">
    <source>
        <dbReference type="ARBA" id="ARBA00004123"/>
    </source>
</evidence>
<evidence type="ECO:0000313" key="10">
    <source>
        <dbReference type="EMBL" id="GAU91181.1"/>
    </source>
</evidence>
<dbReference type="PANTHER" id="PTHR13345">
    <property type="entry name" value="MEDIATOR OF RNA POLYMERASE II TRANSCRIPTION SUBUNIT 10"/>
    <property type="match status" value="1"/>
</dbReference>
<evidence type="ECO:0000256" key="7">
    <source>
        <dbReference type="ARBA" id="ARBA00023242"/>
    </source>
</evidence>
<reference evidence="10 11" key="1">
    <citation type="journal article" date="2016" name="Nat. Commun.">
        <title>Extremotolerant tardigrade genome and improved radiotolerance of human cultured cells by tardigrade-unique protein.</title>
        <authorList>
            <person name="Hashimoto T."/>
            <person name="Horikawa D.D."/>
            <person name="Saito Y."/>
            <person name="Kuwahara H."/>
            <person name="Kozuka-Hata H."/>
            <person name="Shin-I T."/>
            <person name="Minakuchi Y."/>
            <person name="Ohishi K."/>
            <person name="Motoyama A."/>
            <person name="Aizu T."/>
            <person name="Enomoto A."/>
            <person name="Kondo K."/>
            <person name="Tanaka S."/>
            <person name="Hara Y."/>
            <person name="Koshikawa S."/>
            <person name="Sagara H."/>
            <person name="Miura T."/>
            <person name="Yokobori S."/>
            <person name="Miyagawa K."/>
            <person name="Suzuki Y."/>
            <person name="Kubo T."/>
            <person name="Oyama M."/>
            <person name="Kohara Y."/>
            <person name="Fujiyama A."/>
            <person name="Arakawa K."/>
            <person name="Katayama T."/>
            <person name="Toyoda A."/>
            <person name="Kunieda T."/>
        </authorList>
    </citation>
    <scope>NUCLEOTIDE SEQUENCE [LARGE SCALE GENOMIC DNA]</scope>
    <source>
        <strain evidence="10 11">YOKOZUNA-1</strain>
    </source>
</reference>
<proteinExistence type="inferred from homology"/>
<dbReference type="GO" id="GO:0016592">
    <property type="term" value="C:mediator complex"/>
    <property type="evidence" value="ECO:0007669"/>
    <property type="project" value="InterPro"/>
</dbReference>
<organism evidence="10 11">
    <name type="scientific">Ramazzottius varieornatus</name>
    <name type="common">Water bear</name>
    <name type="synonym">Tardigrade</name>
    <dbReference type="NCBI Taxonomy" id="947166"/>
    <lineage>
        <taxon>Eukaryota</taxon>
        <taxon>Metazoa</taxon>
        <taxon>Ecdysozoa</taxon>
        <taxon>Tardigrada</taxon>
        <taxon>Eutardigrada</taxon>
        <taxon>Parachela</taxon>
        <taxon>Hypsibioidea</taxon>
        <taxon>Ramazzottiidae</taxon>
        <taxon>Ramazzottius</taxon>
    </lineage>
</organism>
<dbReference type="PANTHER" id="PTHR13345:SF13">
    <property type="entry name" value="MEDIATOR OF RNA POLYMERASE II TRANSCRIPTION SUBUNIT 10"/>
    <property type="match status" value="1"/>
</dbReference>
<comment type="subcellular location">
    <subcellularLocation>
        <location evidence="1 9">Nucleus</location>
    </subcellularLocation>
</comment>
<evidence type="ECO:0000313" key="11">
    <source>
        <dbReference type="Proteomes" id="UP000186922"/>
    </source>
</evidence>
<name>A0A1D1UP13_RAMVA</name>
<protein>
    <recommendedName>
        <fullName evidence="3 9">Mediator of RNA polymerase II transcription subunit 10</fullName>
    </recommendedName>
    <alternativeName>
        <fullName evidence="8 9">Mediator complex subunit 10</fullName>
    </alternativeName>
</protein>